<dbReference type="OrthoDB" id="9972196at2759"/>
<dbReference type="Proteomes" id="UP000800035">
    <property type="component" value="Unassembled WGS sequence"/>
</dbReference>
<dbReference type="InterPro" id="IPR016193">
    <property type="entry name" value="Cytidine_deaminase-like"/>
</dbReference>
<evidence type="ECO:0000313" key="2">
    <source>
        <dbReference type="EMBL" id="KAF1959719.1"/>
    </source>
</evidence>
<organism evidence="2 3">
    <name type="scientific">Byssothecium circinans</name>
    <dbReference type="NCBI Taxonomy" id="147558"/>
    <lineage>
        <taxon>Eukaryota</taxon>
        <taxon>Fungi</taxon>
        <taxon>Dikarya</taxon>
        <taxon>Ascomycota</taxon>
        <taxon>Pezizomycotina</taxon>
        <taxon>Dothideomycetes</taxon>
        <taxon>Pleosporomycetidae</taxon>
        <taxon>Pleosporales</taxon>
        <taxon>Massarineae</taxon>
        <taxon>Massarinaceae</taxon>
        <taxon>Byssothecium</taxon>
    </lineage>
</organism>
<gene>
    <name evidence="2" type="ORF">CC80DRAFT_439722</name>
</gene>
<dbReference type="EMBL" id="ML976984">
    <property type="protein sequence ID" value="KAF1959719.1"/>
    <property type="molecule type" value="Genomic_DNA"/>
</dbReference>
<proteinExistence type="predicted"/>
<name>A0A6A5U6V9_9PLEO</name>
<sequence length="482" mass="52679">MKTDTYKTLCLEQAALSPLHYRHGCIIVRGGKVIGQGFNDHRAGFSGGALKNGRLPVRSANDAALAELKKKHKLKRHLKNLTENTTFTPFENMGGGTLANTPLSMHSEMMAIHSALSASSTMAASAVSCQKPYFKLSGDSKRKARLRRDAVKAHVETICKAALAQSAAEQRTGPSSVQEWRFGDSASQPGQTGPREELDVAAPPLESAKKHRTKNRKYRQQHGSQYKGEQQQHKEKRRQQARKLSTQASITAPCHRSTANDTSNANYSSDTSANSEDSKKLFTSEIAKPYKQQKRNSPTPTAKTQPVLIPKGSSSRSNHSIADRMKHPRLNGADLYVARLGWQTGNNSSKNDICCDADMAPAPEPAPSKLKPSTGSLHEELLFLTPPSTPPPKPAHVAERQPSVLASRPCYRCISYMNSVGIKRVFWTTETGEWECAKVRDLVDALDNLGQAESSTVAAALSNVFVTKHEVLMLRRTMGGDG</sequence>
<reference evidence="2" key="1">
    <citation type="journal article" date="2020" name="Stud. Mycol.">
        <title>101 Dothideomycetes genomes: a test case for predicting lifestyles and emergence of pathogens.</title>
        <authorList>
            <person name="Haridas S."/>
            <person name="Albert R."/>
            <person name="Binder M."/>
            <person name="Bloem J."/>
            <person name="Labutti K."/>
            <person name="Salamov A."/>
            <person name="Andreopoulos B."/>
            <person name="Baker S."/>
            <person name="Barry K."/>
            <person name="Bills G."/>
            <person name="Bluhm B."/>
            <person name="Cannon C."/>
            <person name="Castanera R."/>
            <person name="Culley D."/>
            <person name="Daum C."/>
            <person name="Ezra D."/>
            <person name="Gonzalez J."/>
            <person name="Henrissat B."/>
            <person name="Kuo A."/>
            <person name="Liang C."/>
            <person name="Lipzen A."/>
            <person name="Lutzoni F."/>
            <person name="Magnuson J."/>
            <person name="Mondo S."/>
            <person name="Nolan M."/>
            <person name="Ohm R."/>
            <person name="Pangilinan J."/>
            <person name="Park H.-J."/>
            <person name="Ramirez L."/>
            <person name="Alfaro M."/>
            <person name="Sun H."/>
            <person name="Tritt A."/>
            <person name="Yoshinaga Y."/>
            <person name="Zwiers L.-H."/>
            <person name="Turgeon B."/>
            <person name="Goodwin S."/>
            <person name="Spatafora J."/>
            <person name="Crous P."/>
            <person name="Grigoriev I."/>
        </authorList>
    </citation>
    <scope>NUCLEOTIDE SEQUENCE</scope>
    <source>
        <strain evidence="2">CBS 675.92</strain>
    </source>
</reference>
<accession>A0A6A5U6V9</accession>
<evidence type="ECO:0000313" key="3">
    <source>
        <dbReference type="Proteomes" id="UP000800035"/>
    </source>
</evidence>
<feature type="compositionally biased region" description="Polar residues" evidence="1">
    <location>
        <begin position="295"/>
        <end position="304"/>
    </location>
</feature>
<protein>
    <recommendedName>
        <fullName evidence="4">CMP/dCMP-type deaminase domain-containing protein</fullName>
    </recommendedName>
</protein>
<dbReference type="GO" id="GO:0006139">
    <property type="term" value="P:nucleobase-containing compound metabolic process"/>
    <property type="evidence" value="ECO:0007669"/>
    <property type="project" value="UniProtKB-ARBA"/>
</dbReference>
<feature type="region of interest" description="Disordered" evidence="1">
    <location>
        <begin position="164"/>
        <end position="326"/>
    </location>
</feature>
<dbReference type="Gene3D" id="3.40.140.10">
    <property type="entry name" value="Cytidine Deaminase, domain 2"/>
    <property type="match status" value="1"/>
</dbReference>
<keyword evidence="3" id="KW-1185">Reference proteome</keyword>
<feature type="compositionally biased region" description="Basic residues" evidence="1">
    <location>
        <begin position="209"/>
        <end position="220"/>
    </location>
</feature>
<dbReference type="AlphaFoldDB" id="A0A6A5U6V9"/>
<feature type="compositionally biased region" description="Polar residues" evidence="1">
    <location>
        <begin position="257"/>
        <end position="275"/>
    </location>
</feature>
<dbReference type="GO" id="GO:0003824">
    <property type="term" value="F:catalytic activity"/>
    <property type="evidence" value="ECO:0007669"/>
    <property type="project" value="InterPro"/>
</dbReference>
<evidence type="ECO:0008006" key="4">
    <source>
        <dbReference type="Google" id="ProtNLM"/>
    </source>
</evidence>
<evidence type="ECO:0000256" key="1">
    <source>
        <dbReference type="SAM" id="MobiDB-lite"/>
    </source>
</evidence>
<feature type="compositionally biased region" description="Polar residues" evidence="1">
    <location>
        <begin position="167"/>
        <end position="178"/>
    </location>
</feature>
<dbReference type="SUPFAM" id="SSF53927">
    <property type="entry name" value="Cytidine deaminase-like"/>
    <property type="match status" value="1"/>
</dbReference>